<dbReference type="Gene3D" id="3.40.190.10">
    <property type="entry name" value="Periplasmic binding protein-like II"/>
    <property type="match status" value="1"/>
</dbReference>
<dbReference type="GeneID" id="58227867"/>
<reference evidence="4 5" key="1">
    <citation type="journal article" date="2015" name="BMC Genomics">
        <title>Genome mining reveals unlocked bioactive potential of marine Gram-negative bacteria.</title>
        <authorList>
            <person name="Machado H."/>
            <person name="Sonnenschein E.C."/>
            <person name="Melchiorsen J."/>
            <person name="Gram L."/>
        </authorList>
    </citation>
    <scope>NUCLEOTIDE SEQUENCE [LARGE SCALE GENOMIC DNA]</scope>
    <source>
        <strain evidence="4 5">S3137</strain>
    </source>
</reference>
<accession>A0A0F4Q1L5</accession>
<dbReference type="Pfam" id="PF00496">
    <property type="entry name" value="SBP_bac_5"/>
    <property type="match status" value="1"/>
</dbReference>
<dbReference type="Proteomes" id="UP000033664">
    <property type="component" value="Unassembled WGS sequence"/>
</dbReference>
<keyword evidence="5" id="KW-1185">Reference proteome</keyword>
<dbReference type="PANTHER" id="PTHR30290:SF28">
    <property type="entry name" value="ABC TRANSPORTER PERIPLASMIC-BINDING PROTEIN SAPA-RELATED"/>
    <property type="match status" value="1"/>
</dbReference>
<dbReference type="GO" id="GO:0030288">
    <property type="term" value="C:outer membrane-bounded periplasmic space"/>
    <property type="evidence" value="ECO:0007669"/>
    <property type="project" value="UniProtKB-ARBA"/>
</dbReference>
<evidence type="ECO:0000256" key="1">
    <source>
        <dbReference type="ARBA" id="ARBA00005695"/>
    </source>
</evidence>
<dbReference type="Gene3D" id="3.10.105.10">
    <property type="entry name" value="Dipeptide-binding Protein, Domain 3"/>
    <property type="match status" value="1"/>
</dbReference>
<evidence type="ECO:0000313" key="4">
    <source>
        <dbReference type="EMBL" id="KJZ01214.1"/>
    </source>
</evidence>
<evidence type="ECO:0000313" key="5">
    <source>
        <dbReference type="Proteomes" id="UP000033664"/>
    </source>
</evidence>
<dbReference type="Gene3D" id="3.90.76.10">
    <property type="entry name" value="Dipeptide-binding Protein, Domain 1"/>
    <property type="match status" value="1"/>
</dbReference>
<dbReference type="InterPro" id="IPR023765">
    <property type="entry name" value="SBP_5_CS"/>
</dbReference>
<dbReference type="GO" id="GO:0043190">
    <property type="term" value="C:ATP-binding cassette (ABC) transporter complex"/>
    <property type="evidence" value="ECO:0007669"/>
    <property type="project" value="InterPro"/>
</dbReference>
<comment type="caution">
    <text evidence="4">The sequence shown here is derived from an EMBL/GenBank/DDBJ whole genome shotgun (WGS) entry which is preliminary data.</text>
</comment>
<sequence>MYTRLLGIAMVLLMGCQDEDTQYAPMEGMVYCAEANPVSFNPQVTTTGSTIDLIAKQLYNRLLRIDPITGEFIPELATSWEISDDGTEVTFNLREDVKFHTTRYFTPSRNFNADDVVFTFSRLFDVYNPYHFVGEASYPYFQSVGLDQLIRNIRKDSPYQVTFELFNPESSFLANLATDFAVITSQEYAMTLMANEQMDLFDQLPVGTGPFVYREYQRDRLIRYYSHPEYWEHQVNLDQLVFDITPNGTTRIAKLLTKECDVTPHPSATQSSVLRQRDDIELEQQDNLNVGYWAFNTERVPFNNPQVRRALAHAINVDKIMQAVYYGQGVKAASMLPPISWAYEQQSNLPQYDPEKAREMLSAAGYENGFDMTIWAMPVSRIYNPNARKMAELMQSDLRAIGVNVRIVEYEWNTFLQRVGEHRHDSVLLGWAADTPDPDNFFSPLLSCAATYSGKNPANWCNPEFDMLLTQALDTTEQAQRQQFYHQAQQMIAKQLPLFPLAHGKRSQARDSQVKGISLSPFGGISLAHASKKP</sequence>
<dbReference type="PROSITE" id="PS01040">
    <property type="entry name" value="SBP_BACTERIAL_5"/>
    <property type="match status" value="1"/>
</dbReference>
<dbReference type="eggNOG" id="COG0747">
    <property type="taxonomic scope" value="Bacteria"/>
</dbReference>
<dbReference type="PATRIC" id="fig|151081.8.peg.94"/>
<dbReference type="AlphaFoldDB" id="A0A0F4Q1L5"/>
<keyword evidence="2" id="KW-0732">Signal</keyword>
<feature type="domain" description="Solute-binding protein family 5" evidence="3">
    <location>
        <begin position="71"/>
        <end position="451"/>
    </location>
</feature>
<gene>
    <name evidence="4" type="ORF">TW72_05110</name>
</gene>
<dbReference type="PANTHER" id="PTHR30290">
    <property type="entry name" value="PERIPLASMIC BINDING COMPONENT OF ABC TRANSPORTER"/>
    <property type="match status" value="1"/>
</dbReference>
<dbReference type="SUPFAM" id="SSF53850">
    <property type="entry name" value="Periplasmic binding protein-like II"/>
    <property type="match status" value="1"/>
</dbReference>
<organism evidence="4 5">
    <name type="scientific">Pseudoalteromonas ruthenica</name>
    <dbReference type="NCBI Taxonomy" id="151081"/>
    <lineage>
        <taxon>Bacteria</taxon>
        <taxon>Pseudomonadati</taxon>
        <taxon>Pseudomonadota</taxon>
        <taxon>Gammaproteobacteria</taxon>
        <taxon>Alteromonadales</taxon>
        <taxon>Pseudoalteromonadaceae</taxon>
        <taxon>Pseudoalteromonas</taxon>
    </lineage>
</organism>
<evidence type="ECO:0000256" key="2">
    <source>
        <dbReference type="ARBA" id="ARBA00022729"/>
    </source>
</evidence>
<dbReference type="PROSITE" id="PS51257">
    <property type="entry name" value="PROKAR_LIPOPROTEIN"/>
    <property type="match status" value="1"/>
</dbReference>
<dbReference type="GO" id="GO:1904680">
    <property type="term" value="F:peptide transmembrane transporter activity"/>
    <property type="evidence" value="ECO:0007669"/>
    <property type="project" value="TreeGrafter"/>
</dbReference>
<protein>
    <submittedName>
        <fullName evidence="4">Peptide ABC transporter substrate-binding protein</fullName>
    </submittedName>
</protein>
<evidence type="ECO:0000259" key="3">
    <source>
        <dbReference type="Pfam" id="PF00496"/>
    </source>
</evidence>
<dbReference type="EMBL" id="JXXZ01000004">
    <property type="protein sequence ID" value="KJZ01214.1"/>
    <property type="molecule type" value="Genomic_DNA"/>
</dbReference>
<name>A0A0F4Q1L5_9GAMM</name>
<dbReference type="PIRSF" id="PIRSF002741">
    <property type="entry name" value="MppA"/>
    <property type="match status" value="1"/>
</dbReference>
<proteinExistence type="inferred from homology"/>
<dbReference type="RefSeq" id="WP_045978116.1">
    <property type="nucleotide sequence ID" value="NZ_JXXY01000001.1"/>
</dbReference>
<dbReference type="CDD" id="cd08493">
    <property type="entry name" value="PBP2_DppA_like"/>
    <property type="match status" value="1"/>
</dbReference>
<dbReference type="InterPro" id="IPR030678">
    <property type="entry name" value="Peptide/Ni-bd"/>
</dbReference>
<dbReference type="InterPro" id="IPR039424">
    <property type="entry name" value="SBP_5"/>
</dbReference>
<dbReference type="InterPro" id="IPR000914">
    <property type="entry name" value="SBP_5_dom"/>
</dbReference>
<dbReference type="GO" id="GO:0015833">
    <property type="term" value="P:peptide transport"/>
    <property type="evidence" value="ECO:0007669"/>
    <property type="project" value="TreeGrafter"/>
</dbReference>
<comment type="similarity">
    <text evidence="1">Belongs to the bacterial solute-binding protein 5 family.</text>
</comment>